<dbReference type="GO" id="GO:0008460">
    <property type="term" value="F:dTDP-glucose 4,6-dehydratase activity"/>
    <property type="evidence" value="ECO:0007669"/>
    <property type="project" value="UniProtKB-EC"/>
</dbReference>
<dbReference type="EC" id="4.2.1.46" evidence="2"/>
<dbReference type="SUPFAM" id="SSF51735">
    <property type="entry name" value="NAD(P)-binding Rossmann-fold domains"/>
    <property type="match status" value="1"/>
</dbReference>
<protein>
    <submittedName>
        <fullName evidence="2">RffG/rfbB: dTDP-glucose 4,6-dehydratase</fullName>
        <ecNumber evidence="2">4.2.1.46</ecNumber>
    </submittedName>
</protein>
<dbReference type="PANTHER" id="PTHR43000">
    <property type="entry name" value="DTDP-D-GLUCOSE 4,6-DEHYDRATASE-RELATED"/>
    <property type="match status" value="1"/>
</dbReference>
<gene>
    <name evidence="2" type="ORF">RCA23_c18710</name>
</gene>
<evidence type="ECO:0000259" key="1">
    <source>
        <dbReference type="Pfam" id="PF16363"/>
    </source>
</evidence>
<proteinExistence type="predicted"/>
<keyword evidence="3" id="KW-1185">Reference proteome</keyword>
<organism evidence="2 3">
    <name type="scientific">Planktomarina temperata RCA23</name>
    <dbReference type="NCBI Taxonomy" id="666509"/>
    <lineage>
        <taxon>Bacteria</taxon>
        <taxon>Pseudomonadati</taxon>
        <taxon>Pseudomonadota</taxon>
        <taxon>Alphaproteobacteria</taxon>
        <taxon>Rhodobacterales</taxon>
        <taxon>Paracoccaceae</taxon>
        <taxon>Planktomarina</taxon>
    </lineage>
</organism>
<dbReference type="RefSeq" id="WP_052377120.1">
    <property type="nucleotide sequence ID" value="NZ_CP003984.1"/>
</dbReference>
<reference evidence="2 3" key="1">
    <citation type="journal article" date="2014" name="ISME J.">
        <title>Adaptation of an abundant Roseobacter RCA organism to pelagic systems revealed by genomic and transcriptomic analyses.</title>
        <authorList>
            <person name="Voget S."/>
            <person name="Wemheuer B."/>
            <person name="Brinkhoff T."/>
            <person name="Vollmers J."/>
            <person name="Dietrich S."/>
            <person name="Giebel H.A."/>
            <person name="Beardsley C."/>
            <person name="Sardemann C."/>
            <person name="Bakenhus I."/>
            <person name="Billerbeck S."/>
            <person name="Daniel R."/>
            <person name="Simon M."/>
        </authorList>
    </citation>
    <scope>NUCLEOTIDE SEQUENCE [LARGE SCALE GENOMIC DNA]</scope>
    <source>
        <strain evidence="2 3">RCA23</strain>
    </source>
</reference>
<feature type="domain" description="NAD(P)-binding" evidence="1">
    <location>
        <begin position="4"/>
        <end position="129"/>
    </location>
</feature>
<sequence>MQILVTGGAGFIGSVVVRRAVNAGHFVTNYDALTAAASLGDIWDLEEADNYQLVLGDISDRNKLKKLIQVARPQLVFHCAVETLRAWPLGGEERCLATNMTGTAILLELLQEFWTANNMRDEARFVQLCAARADLPKDLSSVQDTVLIAQDMVANWGQETGISVTQFHAGQIFGPGQRFCNEIERLWQDLDAGHESHGLEAKNWVSVSDLAYTMLAQGVSAAAPSRMNIGTPHWLTDREMQDIIGQVARGSDTKRAPNTPAGMMTAFDQVLDVPLEDRVSQTLSWLADWRGWPPVDRGAARRRAQS</sequence>
<evidence type="ECO:0000313" key="2">
    <source>
        <dbReference type="EMBL" id="AII87402.1"/>
    </source>
</evidence>
<dbReference type="EMBL" id="CP003984">
    <property type="protein sequence ID" value="AII87402.1"/>
    <property type="molecule type" value="Genomic_DNA"/>
</dbReference>
<dbReference type="AlphaFoldDB" id="A0AAN0VIV8"/>
<dbReference type="InterPro" id="IPR036291">
    <property type="entry name" value="NAD(P)-bd_dom_sf"/>
</dbReference>
<dbReference type="KEGG" id="ptp:RCA23_c18710"/>
<keyword evidence="2" id="KW-0456">Lyase</keyword>
<dbReference type="Gene3D" id="3.40.50.720">
    <property type="entry name" value="NAD(P)-binding Rossmann-like Domain"/>
    <property type="match status" value="1"/>
</dbReference>
<accession>A0AAN0VIV8</accession>
<dbReference type="Pfam" id="PF16363">
    <property type="entry name" value="GDP_Man_Dehyd"/>
    <property type="match status" value="1"/>
</dbReference>
<name>A0AAN0VIV8_9RHOB</name>
<dbReference type="InterPro" id="IPR016040">
    <property type="entry name" value="NAD(P)-bd_dom"/>
</dbReference>
<evidence type="ECO:0000313" key="3">
    <source>
        <dbReference type="Proteomes" id="UP000028680"/>
    </source>
</evidence>
<dbReference type="Proteomes" id="UP000028680">
    <property type="component" value="Chromosome"/>
</dbReference>